<dbReference type="Gene3D" id="2.20.70.10">
    <property type="match status" value="1"/>
</dbReference>
<feature type="region of interest" description="Disordered" evidence="1">
    <location>
        <begin position="26"/>
        <end position="57"/>
    </location>
</feature>
<feature type="compositionally biased region" description="Basic and acidic residues" evidence="1">
    <location>
        <begin position="176"/>
        <end position="194"/>
    </location>
</feature>
<keyword evidence="4" id="KW-1185">Reference proteome</keyword>
<feature type="domain" description="WW" evidence="2">
    <location>
        <begin position="48"/>
        <end position="81"/>
    </location>
</feature>
<evidence type="ECO:0000256" key="1">
    <source>
        <dbReference type="SAM" id="MobiDB-lite"/>
    </source>
</evidence>
<feature type="region of interest" description="Disordered" evidence="1">
    <location>
        <begin position="225"/>
        <end position="276"/>
    </location>
</feature>
<dbReference type="OrthoDB" id="413520at2759"/>
<reference evidence="3 4" key="2">
    <citation type="submission" date="2018-11" db="EMBL/GenBank/DDBJ databases">
        <authorList>
            <consortium name="Pathogen Informatics"/>
        </authorList>
    </citation>
    <scope>NUCLEOTIDE SEQUENCE [LARGE SCALE GENOMIC DNA]</scope>
    <source>
        <strain evidence="3 4">Egypt</strain>
    </source>
</reference>
<gene>
    <name evidence="3" type="ORF">ECPE_LOCUS10735</name>
</gene>
<feature type="region of interest" description="Disordered" evidence="1">
    <location>
        <begin position="125"/>
        <end position="209"/>
    </location>
</feature>
<accession>A0A183AUV0</accession>
<dbReference type="InterPro" id="IPR036020">
    <property type="entry name" value="WW_dom_sf"/>
</dbReference>
<feature type="compositionally biased region" description="Polar residues" evidence="1">
    <location>
        <begin position="260"/>
        <end position="276"/>
    </location>
</feature>
<feature type="compositionally biased region" description="Basic and acidic residues" evidence="1">
    <location>
        <begin position="141"/>
        <end position="153"/>
    </location>
</feature>
<dbReference type="InterPro" id="IPR001202">
    <property type="entry name" value="WW_dom"/>
</dbReference>
<evidence type="ECO:0000313" key="4">
    <source>
        <dbReference type="Proteomes" id="UP000272942"/>
    </source>
</evidence>
<reference evidence="5" key="1">
    <citation type="submission" date="2016-06" db="UniProtKB">
        <authorList>
            <consortium name="WormBaseParasite"/>
        </authorList>
    </citation>
    <scope>IDENTIFICATION</scope>
</reference>
<organism evidence="5">
    <name type="scientific">Echinostoma caproni</name>
    <dbReference type="NCBI Taxonomy" id="27848"/>
    <lineage>
        <taxon>Eukaryota</taxon>
        <taxon>Metazoa</taxon>
        <taxon>Spiralia</taxon>
        <taxon>Lophotrochozoa</taxon>
        <taxon>Platyhelminthes</taxon>
        <taxon>Trematoda</taxon>
        <taxon>Digenea</taxon>
        <taxon>Plagiorchiida</taxon>
        <taxon>Echinostomata</taxon>
        <taxon>Echinostomatoidea</taxon>
        <taxon>Echinostomatidae</taxon>
        <taxon>Echinostoma</taxon>
    </lineage>
</organism>
<dbReference type="AlphaFoldDB" id="A0A183AUV0"/>
<dbReference type="Pfam" id="PF00397">
    <property type="entry name" value="WW"/>
    <property type="match status" value="1"/>
</dbReference>
<protein>
    <submittedName>
        <fullName evidence="5">WW domain-containing protein</fullName>
    </submittedName>
</protein>
<feature type="compositionally biased region" description="Basic and acidic residues" evidence="1">
    <location>
        <begin position="26"/>
        <end position="42"/>
    </location>
</feature>
<evidence type="ECO:0000313" key="5">
    <source>
        <dbReference type="WBParaSite" id="ECPE_0001076801-mRNA-1"/>
    </source>
</evidence>
<evidence type="ECO:0000313" key="3">
    <source>
        <dbReference type="EMBL" id="VDP87540.1"/>
    </source>
</evidence>
<dbReference type="PROSITE" id="PS01159">
    <property type="entry name" value="WW_DOMAIN_1"/>
    <property type="match status" value="1"/>
</dbReference>
<dbReference type="SUPFAM" id="SSF51045">
    <property type="entry name" value="WW domain"/>
    <property type="match status" value="1"/>
</dbReference>
<name>A0A183AUV0_9TREM</name>
<sequence length="276" mass="30708">MMKDIARDPSLAKRYGIVLTEEQEQAYKREGKLQDKEKDTSNLKKPQVPPPCEWREATASDGRKYYWNTVTRETRWTQPEGVSIAPELLSVKEEKNKLKQFVLNRLVELSESGSTEATEAVHQAFNAPIPSPETNDIPKSTADKRKQTTKPDEASPLTFHGPKIDLLGQWVPVEESPQKKMPKLDLPGEKEHRASTSVTSPTSEDTDSRTAVLAHLEETTFADIHGAGRLETGEKQLTPGSVSVPGSTNRNVPRVVFRKGNSSVSNRSFRTTSTAD</sequence>
<dbReference type="EMBL" id="UZAN01049584">
    <property type="protein sequence ID" value="VDP87540.1"/>
    <property type="molecule type" value="Genomic_DNA"/>
</dbReference>
<feature type="compositionally biased region" description="Polar residues" evidence="1">
    <location>
        <begin position="238"/>
        <end position="251"/>
    </location>
</feature>
<proteinExistence type="predicted"/>
<evidence type="ECO:0000259" key="2">
    <source>
        <dbReference type="PROSITE" id="PS50020"/>
    </source>
</evidence>
<dbReference type="PROSITE" id="PS50020">
    <property type="entry name" value="WW_DOMAIN_2"/>
    <property type="match status" value="1"/>
</dbReference>
<dbReference type="WBParaSite" id="ECPE_0001076801-mRNA-1">
    <property type="protein sequence ID" value="ECPE_0001076801-mRNA-1"/>
    <property type="gene ID" value="ECPE_0001076801"/>
</dbReference>
<dbReference type="CDD" id="cd00201">
    <property type="entry name" value="WW"/>
    <property type="match status" value="1"/>
</dbReference>
<dbReference type="Proteomes" id="UP000272942">
    <property type="component" value="Unassembled WGS sequence"/>
</dbReference>
<dbReference type="SMART" id="SM00456">
    <property type="entry name" value="WW"/>
    <property type="match status" value="1"/>
</dbReference>